<dbReference type="RefSeq" id="WP_215605780.1">
    <property type="nucleotide sequence ID" value="NZ_CP076136.1"/>
</dbReference>
<proteinExistence type="predicted"/>
<evidence type="ECO:0000313" key="2">
    <source>
        <dbReference type="EMBL" id="QWG25038.1"/>
    </source>
</evidence>
<accession>A0A975P0X4</accession>
<feature type="region of interest" description="Disordered" evidence="1">
    <location>
        <begin position="20"/>
        <end position="42"/>
    </location>
</feature>
<sequence>MNQITMKIATADVDHGMEAATSTGYTSTPNSQNRERTAASTAADIPECGVDLGAASAMSYATITDIGGVDAREIPFNPTAHPNRANRTPSRQTHPFGRTTSAIELGLLTDKDMILDSCPATIDPVFWPAPDGDERVTNKARQRPPAVR</sequence>
<keyword evidence="3" id="KW-1185">Reference proteome</keyword>
<evidence type="ECO:0000256" key="1">
    <source>
        <dbReference type="SAM" id="MobiDB-lite"/>
    </source>
</evidence>
<feature type="region of interest" description="Disordered" evidence="1">
    <location>
        <begin position="126"/>
        <end position="148"/>
    </location>
</feature>
<feature type="compositionally biased region" description="Polar residues" evidence="1">
    <location>
        <begin position="20"/>
        <end position="32"/>
    </location>
</feature>
<protein>
    <submittedName>
        <fullName evidence="2">Uncharacterized protein</fullName>
    </submittedName>
</protein>
<reference evidence="2 3" key="1">
    <citation type="submission" date="2021-06" db="EMBL/GenBank/DDBJ databases">
        <title>Bradyrhizobium sp. S2-11-4 Genome sequencing.</title>
        <authorList>
            <person name="Jin L."/>
        </authorList>
    </citation>
    <scope>NUCLEOTIDE SEQUENCE [LARGE SCALE GENOMIC DNA]</scope>
    <source>
        <strain evidence="2 3">S2-11-4</strain>
    </source>
</reference>
<evidence type="ECO:0000313" key="3">
    <source>
        <dbReference type="Proteomes" id="UP000676951"/>
    </source>
</evidence>
<dbReference type="Proteomes" id="UP000676951">
    <property type="component" value="Chromosome"/>
</dbReference>
<name>A0A975P0X4_9BRAD</name>
<gene>
    <name evidence="2" type="ORF">KMZ93_09250</name>
</gene>
<feature type="region of interest" description="Disordered" evidence="1">
    <location>
        <begin position="73"/>
        <end position="98"/>
    </location>
</feature>
<dbReference type="AlphaFoldDB" id="A0A975P0X4"/>
<dbReference type="EMBL" id="CP076136">
    <property type="protein sequence ID" value="QWG25038.1"/>
    <property type="molecule type" value="Genomic_DNA"/>
</dbReference>
<feature type="compositionally biased region" description="Polar residues" evidence="1">
    <location>
        <begin position="85"/>
        <end position="98"/>
    </location>
</feature>
<organism evidence="2 3">
    <name type="scientific">Bradyrhizobium sediminis</name>
    <dbReference type="NCBI Taxonomy" id="2840469"/>
    <lineage>
        <taxon>Bacteria</taxon>
        <taxon>Pseudomonadati</taxon>
        <taxon>Pseudomonadota</taxon>
        <taxon>Alphaproteobacteria</taxon>
        <taxon>Hyphomicrobiales</taxon>
        <taxon>Nitrobacteraceae</taxon>
        <taxon>Bradyrhizobium</taxon>
    </lineage>
</organism>